<keyword evidence="1" id="KW-1133">Transmembrane helix</keyword>
<dbReference type="SUPFAM" id="SSF110997">
    <property type="entry name" value="Sporulation related repeat"/>
    <property type="match status" value="2"/>
</dbReference>
<dbReference type="AlphaFoldDB" id="A0A6S6SU31"/>
<evidence type="ECO:0000259" key="2">
    <source>
        <dbReference type="PROSITE" id="PS51724"/>
    </source>
</evidence>
<organism evidence="3">
    <name type="scientific">uncultured Sulfurovum sp</name>
    <dbReference type="NCBI Taxonomy" id="269237"/>
    <lineage>
        <taxon>Bacteria</taxon>
        <taxon>Pseudomonadati</taxon>
        <taxon>Campylobacterota</taxon>
        <taxon>Epsilonproteobacteria</taxon>
        <taxon>Campylobacterales</taxon>
        <taxon>Sulfurovaceae</taxon>
        <taxon>Sulfurovum</taxon>
        <taxon>environmental samples</taxon>
    </lineage>
</organism>
<dbReference type="InterPro" id="IPR036680">
    <property type="entry name" value="SPOR-like_sf"/>
</dbReference>
<proteinExistence type="predicted"/>
<keyword evidence="1" id="KW-0812">Transmembrane</keyword>
<name>A0A6S6SU31_9BACT</name>
<dbReference type="InterPro" id="IPR007730">
    <property type="entry name" value="SPOR-like_dom"/>
</dbReference>
<dbReference type="GO" id="GO:0042834">
    <property type="term" value="F:peptidoglycan binding"/>
    <property type="evidence" value="ECO:0007669"/>
    <property type="project" value="InterPro"/>
</dbReference>
<sequence length="323" mass="34217">MISIDCYNKKNLKREFMKKFNILMTTSAFILLLTGCVKPIQDTQTVYNDTPQPTVYNGTTQQGIVYETAPPIVYESAPSGTVYQDVQTDGTVITPIGQSSGGFNTTYPDPYANGGNGGTVYSDPYSNQAPITDYPMQSYPTSTPTVSNQSAGIHLQIAALKEYRAAEDYKNRLSLPGGLSAYVQRAGAMNKVIVSGIPSLAEANRLKETRFPGAFVVHGASSGGYTPPVQPNYDTSSGGGIYTINNPYGSTPSSSGNSGIGVQVGAFGTYGKAQAVANSQSGQYPATVKKIGKYYKVILTGFSSRSAAKAHASRIGGFVVSTY</sequence>
<keyword evidence="1" id="KW-0472">Membrane</keyword>
<feature type="domain" description="SPOR" evidence="2">
    <location>
        <begin position="147"/>
        <end position="231"/>
    </location>
</feature>
<dbReference type="PROSITE" id="PS51724">
    <property type="entry name" value="SPOR"/>
    <property type="match status" value="2"/>
</dbReference>
<dbReference type="Gene3D" id="3.30.70.1070">
    <property type="entry name" value="Sporulation related repeat"/>
    <property type="match status" value="1"/>
</dbReference>
<dbReference type="Pfam" id="PF05036">
    <property type="entry name" value="SPOR"/>
    <property type="match status" value="2"/>
</dbReference>
<evidence type="ECO:0000256" key="1">
    <source>
        <dbReference type="SAM" id="Phobius"/>
    </source>
</evidence>
<gene>
    <name evidence="3" type="ORF">HELGO_WM13418</name>
</gene>
<feature type="transmembrane region" description="Helical" evidence="1">
    <location>
        <begin position="20"/>
        <end position="40"/>
    </location>
</feature>
<protein>
    <recommendedName>
        <fullName evidence="2">SPOR domain-containing protein</fullName>
    </recommendedName>
</protein>
<feature type="domain" description="SPOR" evidence="2">
    <location>
        <begin position="254"/>
        <end position="323"/>
    </location>
</feature>
<dbReference type="EMBL" id="CACVAU010000028">
    <property type="protein sequence ID" value="CAA6808303.1"/>
    <property type="molecule type" value="Genomic_DNA"/>
</dbReference>
<accession>A0A6S6SU31</accession>
<reference evidence="3" key="1">
    <citation type="submission" date="2020-01" db="EMBL/GenBank/DDBJ databases">
        <authorList>
            <person name="Meier V. D."/>
            <person name="Meier V D."/>
        </authorList>
    </citation>
    <scope>NUCLEOTIDE SEQUENCE</scope>
    <source>
        <strain evidence="3">HLG_WM_MAG_05</strain>
    </source>
</reference>
<evidence type="ECO:0000313" key="3">
    <source>
        <dbReference type="EMBL" id="CAA6808303.1"/>
    </source>
</evidence>